<dbReference type="EMBL" id="SRLO01000214">
    <property type="protein sequence ID" value="TNN66746.1"/>
    <property type="molecule type" value="Genomic_DNA"/>
</dbReference>
<evidence type="ECO:0000313" key="2">
    <source>
        <dbReference type="Proteomes" id="UP000314294"/>
    </source>
</evidence>
<organism evidence="1 2">
    <name type="scientific">Liparis tanakae</name>
    <name type="common">Tanaka's snailfish</name>
    <dbReference type="NCBI Taxonomy" id="230148"/>
    <lineage>
        <taxon>Eukaryota</taxon>
        <taxon>Metazoa</taxon>
        <taxon>Chordata</taxon>
        <taxon>Craniata</taxon>
        <taxon>Vertebrata</taxon>
        <taxon>Euteleostomi</taxon>
        <taxon>Actinopterygii</taxon>
        <taxon>Neopterygii</taxon>
        <taxon>Teleostei</taxon>
        <taxon>Neoteleostei</taxon>
        <taxon>Acanthomorphata</taxon>
        <taxon>Eupercaria</taxon>
        <taxon>Perciformes</taxon>
        <taxon>Cottioidei</taxon>
        <taxon>Cottales</taxon>
        <taxon>Liparidae</taxon>
        <taxon>Liparis</taxon>
    </lineage>
</organism>
<protein>
    <submittedName>
        <fullName evidence="1">Uncharacterized protein</fullName>
    </submittedName>
</protein>
<name>A0A4Z2HLN9_9TELE</name>
<gene>
    <name evidence="1" type="ORF">EYF80_022988</name>
</gene>
<keyword evidence="2" id="KW-1185">Reference proteome</keyword>
<dbReference type="AlphaFoldDB" id="A0A4Z2HLN9"/>
<comment type="caution">
    <text evidence="1">The sequence shown here is derived from an EMBL/GenBank/DDBJ whole genome shotgun (WGS) entry which is preliminary data.</text>
</comment>
<accession>A0A4Z2HLN9</accession>
<proteinExistence type="predicted"/>
<reference evidence="1 2" key="1">
    <citation type="submission" date="2019-03" db="EMBL/GenBank/DDBJ databases">
        <title>First draft genome of Liparis tanakae, snailfish: a comprehensive survey of snailfish specific genes.</title>
        <authorList>
            <person name="Kim W."/>
            <person name="Song I."/>
            <person name="Jeong J.-H."/>
            <person name="Kim D."/>
            <person name="Kim S."/>
            <person name="Ryu S."/>
            <person name="Song J.Y."/>
            <person name="Lee S.K."/>
        </authorList>
    </citation>
    <scope>NUCLEOTIDE SEQUENCE [LARGE SCALE GENOMIC DNA]</scope>
    <source>
        <tissue evidence="1">Muscle</tissue>
    </source>
</reference>
<dbReference type="Proteomes" id="UP000314294">
    <property type="component" value="Unassembled WGS sequence"/>
</dbReference>
<sequence length="118" mass="13051">MEGAVVLAEASRHCPNGRCVSSVSLRLLTVSDRLLLLCLLQPRQEHFQRQGHSAQEETWEHVTEVTSTFLTTCNKSSVVDLDLGMATKGSPHQVQMAAMMSFGDITPPESRPKEKEKS</sequence>
<evidence type="ECO:0000313" key="1">
    <source>
        <dbReference type="EMBL" id="TNN66746.1"/>
    </source>
</evidence>